<evidence type="ECO:0000313" key="3">
    <source>
        <dbReference type="Proteomes" id="UP001324533"/>
    </source>
</evidence>
<protein>
    <submittedName>
        <fullName evidence="2">Dihydrofolate reductase family protein</fullName>
    </submittedName>
</protein>
<dbReference type="InterPro" id="IPR002734">
    <property type="entry name" value="RibDG_C"/>
</dbReference>
<gene>
    <name evidence="2" type="ORF">T9R20_00675</name>
</gene>
<dbReference type="EMBL" id="CP139779">
    <property type="protein sequence ID" value="WQB70507.1"/>
    <property type="molecule type" value="Genomic_DNA"/>
</dbReference>
<evidence type="ECO:0000259" key="1">
    <source>
        <dbReference type="Pfam" id="PF01872"/>
    </source>
</evidence>
<name>A0ABZ0VFD6_9MICO</name>
<dbReference type="RefSeq" id="WP_322410649.1">
    <property type="nucleotide sequence ID" value="NZ_CP139779.1"/>
</dbReference>
<organism evidence="2 3">
    <name type="scientific">Microbacterium invictum</name>
    <dbReference type="NCBI Taxonomy" id="515415"/>
    <lineage>
        <taxon>Bacteria</taxon>
        <taxon>Bacillati</taxon>
        <taxon>Actinomycetota</taxon>
        <taxon>Actinomycetes</taxon>
        <taxon>Micrococcales</taxon>
        <taxon>Microbacteriaceae</taxon>
        <taxon>Microbacterium</taxon>
    </lineage>
</organism>
<feature type="domain" description="Bacterial bifunctional deaminase-reductase C-terminal" evidence="1">
    <location>
        <begin position="4"/>
        <end position="182"/>
    </location>
</feature>
<evidence type="ECO:0000313" key="2">
    <source>
        <dbReference type="EMBL" id="WQB70507.1"/>
    </source>
</evidence>
<reference evidence="2 3" key="1">
    <citation type="submission" date="2023-06" db="EMBL/GenBank/DDBJ databases">
        <title>Rock-solubilizing bacteria, Microbacterium invictum, promotes re-establishment of vegetation in rocky wasteland by accelerating rock bio-weathering and reshaping soil bacterial community.</title>
        <authorList>
            <person name="Liu C."/>
        </authorList>
    </citation>
    <scope>NUCLEOTIDE SEQUENCE [LARGE SCALE GENOMIC DNA]</scope>
    <source>
        <strain evidence="2 3">X-18</strain>
    </source>
</reference>
<dbReference type="InterPro" id="IPR024072">
    <property type="entry name" value="DHFR-like_dom_sf"/>
</dbReference>
<sequence length="196" mass="21229">MGRIIAALAISVDGYAEGSGGDLSVMPMDEAFNIHNAELIAAADRLIYGADTYRMMVAHWPNVLDDPNASDAERNIAQRCADGIPIIVISDSLTVDETGPWRQQTTIIRRSDAARELAEIRESDETAVIFGSQALIAALLETGLLDQLSLMIGPKLVAGDRPVFTNTPATELTLRDVTRYPDSDNIVLDYDVVARA</sequence>
<dbReference type="Proteomes" id="UP001324533">
    <property type="component" value="Chromosome"/>
</dbReference>
<dbReference type="SUPFAM" id="SSF53597">
    <property type="entry name" value="Dihydrofolate reductase-like"/>
    <property type="match status" value="1"/>
</dbReference>
<accession>A0ABZ0VFD6</accession>
<dbReference type="Pfam" id="PF01872">
    <property type="entry name" value="RibD_C"/>
    <property type="match status" value="1"/>
</dbReference>
<proteinExistence type="predicted"/>
<dbReference type="Gene3D" id="3.40.430.10">
    <property type="entry name" value="Dihydrofolate Reductase, subunit A"/>
    <property type="match status" value="1"/>
</dbReference>
<keyword evidence="3" id="KW-1185">Reference proteome</keyword>